<evidence type="ECO:0000313" key="1">
    <source>
        <dbReference type="EMBL" id="KAK9922193.1"/>
    </source>
</evidence>
<comment type="caution">
    <text evidence="1">The sequence shown here is derived from an EMBL/GenBank/DDBJ whole genome shotgun (WGS) entry which is preliminary data.</text>
</comment>
<dbReference type="AlphaFoldDB" id="A0AAW1WC82"/>
<sequence>MAPWEVFDLVSHHLDPKTLAIAYCLKLINPAVPYYRLYAIGFATAKRRFQTPSKPCLALDNLIFNEKNSINILSLEKPGNELMGREGVDWWFWEELPLPGCCSSLVDSGVVADLRLGITDRTSVGNINVWKINRVSVGMLSISKLKYVSVDDALRYLQHFLDKDDM</sequence>
<keyword evidence="2" id="KW-1185">Reference proteome</keyword>
<organism evidence="1 2">
    <name type="scientific">Rubus argutus</name>
    <name type="common">Southern blackberry</name>
    <dbReference type="NCBI Taxonomy" id="59490"/>
    <lineage>
        <taxon>Eukaryota</taxon>
        <taxon>Viridiplantae</taxon>
        <taxon>Streptophyta</taxon>
        <taxon>Embryophyta</taxon>
        <taxon>Tracheophyta</taxon>
        <taxon>Spermatophyta</taxon>
        <taxon>Magnoliopsida</taxon>
        <taxon>eudicotyledons</taxon>
        <taxon>Gunneridae</taxon>
        <taxon>Pentapetalae</taxon>
        <taxon>rosids</taxon>
        <taxon>fabids</taxon>
        <taxon>Rosales</taxon>
        <taxon>Rosaceae</taxon>
        <taxon>Rosoideae</taxon>
        <taxon>Rosoideae incertae sedis</taxon>
        <taxon>Rubus</taxon>
    </lineage>
</organism>
<protein>
    <submittedName>
        <fullName evidence="1">Uncharacterized protein</fullName>
    </submittedName>
</protein>
<dbReference type="EMBL" id="JBEDUW010000006">
    <property type="protein sequence ID" value="KAK9922193.1"/>
    <property type="molecule type" value="Genomic_DNA"/>
</dbReference>
<proteinExistence type="predicted"/>
<evidence type="ECO:0000313" key="2">
    <source>
        <dbReference type="Proteomes" id="UP001457282"/>
    </source>
</evidence>
<accession>A0AAW1WC82</accession>
<reference evidence="1 2" key="1">
    <citation type="journal article" date="2023" name="G3 (Bethesda)">
        <title>A chromosome-length genome assembly and annotation of blackberry (Rubus argutus, cv. 'Hillquist').</title>
        <authorList>
            <person name="Bruna T."/>
            <person name="Aryal R."/>
            <person name="Dudchenko O."/>
            <person name="Sargent D.J."/>
            <person name="Mead D."/>
            <person name="Buti M."/>
            <person name="Cavallini A."/>
            <person name="Hytonen T."/>
            <person name="Andres J."/>
            <person name="Pham M."/>
            <person name="Weisz D."/>
            <person name="Mascagni F."/>
            <person name="Usai G."/>
            <person name="Natali L."/>
            <person name="Bassil N."/>
            <person name="Fernandez G.E."/>
            <person name="Lomsadze A."/>
            <person name="Armour M."/>
            <person name="Olukolu B."/>
            <person name="Poorten T."/>
            <person name="Britton C."/>
            <person name="Davik J."/>
            <person name="Ashrafi H."/>
            <person name="Aiden E.L."/>
            <person name="Borodovsky M."/>
            <person name="Worthington M."/>
        </authorList>
    </citation>
    <scope>NUCLEOTIDE SEQUENCE [LARGE SCALE GENOMIC DNA]</scope>
    <source>
        <strain evidence="1">PI 553951</strain>
    </source>
</reference>
<dbReference type="Proteomes" id="UP001457282">
    <property type="component" value="Unassembled WGS sequence"/>
</dbReference>
<name>A0AAW1WC82_RUBAR</name>
<gene>
    <name evidence="1" type="ORF">M0R45_030671</name>
</gene>